<dbReference type="OrthoDB" id="9803420at2"/>
<comment type="catalytic activity">
    <reaction evidence="1 14 15 16">
        <text>Endonucleolytic cleavage to 5'-phosphomonoester.</text>
        <dbReference type="EC" id="3.1.26.4"/>
    </reaction>
</comment>
<dbReference type="InterPro" id="IPR022898">
    <property type="entry name" value="RNase_HII"/>
</dbReference>
<accession>A0A5C7FGG4</accession>
<dbReference type="InterPro" id="IPR012337">
    <property type="entry name" value="RNaseH-like_sf"/>
</dbReference>
<evidence type="ECO:0000256" key="6">
    <source>
        <dbReference type="ARBA" id="ARBA00012180"/>
    </source>
</evidence>
<dbReference type="EC" id="3.1.26.4" evidence="6 14"/>
<keyword evidence="10 14" id="KW-0479">Metal-binding</keyword>
<dbReference type="GO" id="GO:0032299">
    <property type="term" value="C:ribonuclease H2 complex"/>
    <property type="evidence" value="ECO:0007669"/>
    <property type="project" value="TreeGrafter"/>
</dbReference>
<comment type="function">
    <text evidence="3 14 16">Endonuclease that specifically degrades the RNA of RNA-DNA hybrids.</text>
</comment>
<evidence type="ECO:0000313" key="18">
    <source>
        <dbReference type="EMBL" id="TXF89429.1"/>
    </source>
</evidence>
<keyword evidence="13 14" id="KW-0464">Manganese</keyword>
<comment type="caution">
    <text evidence="18">The sequence shown here is derived from an EMBL/GenBank/DDBJ whole genome shotgun (WGS) entry which is preliminary data.</text>
</comment>
<evidence type="ECO:0000256" key="10">
    <source>
        <dbReference type="ARBA" id="ARBA00022723"/>
    </source>
</evidence>
<dbReference type="GO" id="GO:0003723">
    <property type="term" value="F:RNA binding"/>
    <property type="evidence" value="ECO:0007669"/>
    <property type="project" value="UniProtKB-UniRule"/>
</dbReference>
<evidence type="ECO:0000256" key="2">
    <source>
        <dbReference type="ARBA" id="ARBA00001946"/>
    </source>
</evidence>
<feature type="binding site" evidence="14 15">
    <location>
        <position position="108"/>
    </location>
    <ligand>
        <name>a divalent metal cation</name>
        <dbReference type="ChEBI" id="CHEBI:60240"/>
    </ligand>
</feature>
<dbReference type="RefSeq" id="WP_147930739.1">
    <property type="nucleotide sequence ID" value="NZ_VOXD01000014.1"/>
</dbReference>
<keyword evidence="9 14" id="KW-0540">Nuclease</keyword>
<dbReference type="SUPFAM" id="SSF53098">
    <property type="entry name" value="Ribonuclease H-like"/>
    <property type="match status" value="1"/>
</dbReference>
<dbReference type="Gene3D" id="3.30.420.10">
    <property type="entry name" value="Ribonuclease H-like superfamily/Ribonuclease H"/>
    <property type="match status" value="1"/>
</dbReference>
<evidence type="ECO:0000256" key="16">
    <source>
        <dbReference type="RuleBase" id="RU003515"/>
    </source>
</evidence>
<evidence type="ECO:0000256" key="13">
    <source>
        <dbReference type="ARBA" id="ARBA00023211"/>
    </source>
</evidence>
<evidence type="ECO:0000256" key="5">
    <source>
        <dbReference type="ARBA" id="ARBA00007383"/>
    </source>
</evidence>
<evidence type="ECO:0000256" key="4">
    <source>
        <dbReference type="ARBA" id="ARBA00004496"/>
    </source>
</evidence>
<dbReference type="GO" id="GO:0004523">
    <property type="term" value="F:RNA-DNA hybrid ribonuclease activity"/>
    <property type="evidence" value="ECO:0007669"/>
    <property type="project" value="UniProtKB-UniRule"/>
</dbReference>
<evidence type="ECO:0000256" key="7">
    <source>
        <dbReference type="ARBA" id="ARBA00019179"/>
    </source>
</evidence>
<keyword evidence="8 14" id="KW-0963">Cytoplasm</keyword>
<dbReference type="GO" id="GO:0006298">
    <property type="term" value="P:mismatch repair"/>
    <property type="evidence" value="ECO:0007669"/>
    <property type="project" value="TreeGrafter"/>
</dbReference>
<comment type="cofactor">
    <cofactor evidence="14 15">
        <name>Mn(2+)</name>
        <dbReference type="ChEBI" id="CHEBI:29035"/>
    </cofactor>
    <cofactor evidence="14 15">
        <name>Mg(2+)</name>
        <dbReference type="ChEBI" id="CHEBI:18420"/>
    </cofactor>
    <text evidence="14 15">Manganese or magnesium. Binds 1 divalent metal ion per monomer in the absence of substrate. May bind a second metal ion after substrate binding.</text>
</comment>
<organism evidence="18 19">
    <name type="scientific">Neolewinella aurantiaca</name>
    <dbReference type="NCBI Taxonomy" id="2602767"/>
    <lineage>
        <taxon>Bacteria</taxon>
        <taxon>Pseudomonadati</taxon>
        <taxon>Bacteroidota</taxon>
        <taxon>Saprospiria</taxon>
        <taxon>Saprospirales</taxon>
        <taxon>Lewinellaceae</taxon>
        <taxon>Neolewinella</taxon>
    </lineage>
</organism>
<dbReference type="PANTHER" id="PTHR10954:SF18">
    <property type="entry name" value="RIBONUCLEASE HII"/>
    <property type="match status" value="1"/>
</dbReference>
<dbReference type="PROSITE" id="PS51975">
    <property type="entry name" value="RNASE_H_2"/>
    <property type="match status" value="1"/>
</dbReference>
<evidence type="ECO:0000313" key="19">
    <source>
        <dbReference type="Proteomes" id="UP000321907"/>
    </source>
</evidence>
<evidence type="ECO:0000256" key="9">
    <source>
        <dbReference type="ARBA" id="ARBA00022722"/>
    </source>
</evidence>
<comment type="subcellular location">
    <subcellularLocation>
        <location evidence="4 14">Cytoplasm</location>
    </subcellularLocation>
</comment>
<dbReference type="GO" id="GO:0005737">
    <property type="term" value="C:cytoplasm"/>
    <property type="evidence" value="ECO:0007669"/>
    <property type="project" value="UniProtKB-SubCell"/>
</dbReference>
<evidence type="ECO:0000256" key="12">
    <source>
        <dbReference type="ARBA" id="ARBA00022801"/>
    </source>
</evidence>
<dbReference type="Pfam" id="PF01351">
    <property type="entry name" value="RNase_HII"/>
    <property type="match status" value="1"/>
</dbReference>
<evidence type="ECO:0000256" key="11">
    <source>
        <dbReference type="ARBA" id="ARBA00022759"/>
    </source>
</evidence>
<dbReference type="AlphaFoldDB" id="A0A5C7FGG4"/>
<dbReference type="NCBIfam" id="NF000595">
    <property type="entry name" value="PRK00015.1-3"/>
    <property type="match status" value="1"/>
</dbReference>
<evidence type="ECO:0000256" key="1">
    <source>
        <dbReference type="ARBA" id="ARBA00000077"/>
    </source>
</evidence>
<sequence length="204" mass="23075">MLLPYKEKGRLEAGCDEAGRGCLAGPVFAAAVILPAGFSDPDLNDSKKLKESDRDALRLRIEKNALAWKVASYSVEEVDKYNIFQSSYRAMHRALDALNHTPDFLLIDGKFFVPYGDMPYECVIKGDGKYQSIAAAGILAKTHRDEYMRKIHEAYPQYGWDSNAGYPTVKHRAAIEKFGATEHHRKSFRLLKEGKQFSLFEDLH</sequence>
<evidence type="ECO:0000259" key="17">
    <source>
        <dbReference type="PROSITE" id="PS51975"/>
    </source>
</evidence>
<feature type="domain" description="RNase H type-2" evidence="17">
    <location>
        <begin position="10"/>
        <end position="200"/>
    </location>
</feature>
<feature type="binding site" evidence="14 15">
    <location>
        <position position="17"/>
    </location>
    <ligand>
        <name>a divalent metal cation</name>
        <dbReference type="ChEBI" id="CHEBI:60240"/>
    </ligand>
</feature>
<dbReference type="PANTHER" id="PTHR10954">
    <property type="entry name" value="RIBONUCLEASE H2 SUBUNIT A"/>
    <property type="match status" value="1"/>
</dbReference>
<name>A0A5C7FGG4_9BACT</name>
<dbReference type="InterPro" id="IPR001352">
    <property type="entry name" value="RNase_HII/HIII"/>
</dbReference>
<protein>
    <recommendedName>
        <fullName evidence="7 14">Ribonuclease HII</fullName>
        <shortName evidence="14">RNase HII</shortName>
        <ecNumber evidence="6 14">3.1.26.4</ecNumber>
    </recommendedName>
</protein>
<comment type="similarity">
    <text evidence="5 14 16">Belongs to the RNase HII family.</text>
</comment>
<reference evidence="18 19" key="1">
    <citation type="submission" date="2019-08" db="EMBL/GenBank/DDBJ databases">
        <title>Lewinella sp. strain SSH13 Genome sequencing and assembly.</title>
        <authorList>
            <person name="Kim I."/>
        </authorList>
    </citation>
    <scope>NUCLEOTIDE SEQUENCE [LARGE SCALE GENOMIC DNA]</scope>
    <source>
        <strain evidence="18 19">SSH13</strain>
    </source>
</reference>
<evidence type="ECO:0000256" key="3">
    <source>
        <dbReference type="ARBA" id="ARBA00004065"/>
    </source>
</evidence>
<dbReference type="GO" id="GO:0043137">
    <property type="term" value="P:DNA replication, removal of RNA primer"/>
    <property type="evidence" value="ECO:0007669"/>
    <property type="project" value="TreeGrafter"/>
</dbReference>
<dbReference type="Proteomes" id="UP000321907">
    <property type="component" value="Unassembled WGS sequence"/>
</dbReference>
<evidence type="ECO:0000256" key="14">
    <source>
        <dbReference type="HAMAP-Rule" id="MF_00052"/>
    </source>
</evidence>
<keyword evidence="11 14" id="KW-0255">Endonuclease</keyword>
<feature type="binding site" evidence="14 15">
    <location>
        <position position="16"/>
    </location>
    <ligand>
        <name>a divalent metal cation</name>
        <dbReference type="ChEBI" id="CHEBI:60240"/>
    </ligand>
</feature>
<dbReference type="CDD" id="cd07182">
    <property type="entry name" value="RNase_HII_bacteria_HII_like"/>
    <property type="match status" value="1"/>
</dbReference>
<evidence type="ECO:0000256" key="15">
    <source>
        <dbReference type="PROSITE-ProRule" id="PRU01319"/>
    </source>
</evidence>
<keyword evidence="19" id="KW-1185">Reference proteome</keyword>
<proteinExistence type="inferred from homology"/>
<dbReference type="InterPro" id="IPR024567">
    <property type="entry name" value="RNase_HII/HIII_dom"/>
</dbReference>
<dbReference type="InterPro" id="IPR036397">
    <property type="entry name" value="RNaseH_sf"/>
</dbReference>
<dbReference type="HAMAP" id="MF_00052_B">
    <property type="entry name" value="RNase_HII_B"/>
    <property type="match status" value="1"/>
</dbReference>
<dbReference type="GO" id="GO:0030145">
    <property type="term" value="F:manganese ion binding"/>
    <property type="evidence" value="ECO:0007669"/>
    <property type="project" value="UniProtKB-UniRule"/>
</dbReference>
<comment type="cofactor">
    <cofactor evidence="2">
        <name>Mg(2+)</name>
        <dbReference type="ChEBI" id="CHEBI:18420"/>
    </cofactor>
</comment>
<keyword evidence="12 14" id="KW-0378">Hydrolase</keyword>
<evidence type="ECO:0000256" key="8">
    <source>
        <dbReference type="ARBA" id="ARBA00022490"/>
    </source>
</evidence>
<gene>
    <name evidence="14" type="primary">rnhB</name>
    <name evidence="18" type="ORF">FUA23_10710</name>
</gene>
<dbReference type="EMBL" id="VOXD01000014">
    <property type="protein sequence ID" value="TXF89429.1"/>
    <property type="molecule type" value="Genomic_DNA"/>
</dbReference>